<dbReference type="EMBL" id="BPQB01000069">
    <property type="protein sequence ID" value="GJE97253.1"/>
    <property type="molecule type" value="Genomic_DNA"/>
</dbReference>
<accession>A0A9P3GLQ1</accession>
<dbReference type="Proteomes" id="UP000703269">
    <property type="component" value="Unassembled WGS sequence"/>
</dbReference>
<organism evidence="2 3">
    <name type="scientific">Phanerochaete sordida</name>
    <dbReference type="NCBI Taxonomy" id="48140"/>
    <lineage>
        <taxon>Eukaryota</taxon>
        <taxon>Fungi</taxon>
        <taxon>Dikarya</taxon>
        <taxon>Basidiomycota</taxon>
        <taxon>Agaricomycotina</taxon>
        <taxon>Agaricomycetes</taxon>
        <taxon>Polyporales</taxon>
        <taxon>Phanerochaetaceae</taxon>
        <taxon>Phanerochaete</taxon>
    </lineage>
</organism>
<evidence type="ECO:0000256" key="1">
    <source>
        <dbReference type="SAM" id="MobiDB-lite"/>
    </source>
</evidence>
<feature type="compositionally biased region" description="Basic and acidic residues" evidence="1">
    <location>
        <begin position="217"/>
        <end position="232"/>
    </location>
</feature>
<protein>
    <submittedName>
        <fullName evidence="2">Uncharacterized protein</fullName>
    </submittedName>
</protein>
<comment type="caution">
    <text evidence="2">The sequence shown here is derived from an EMBL/GenBank/DDBJ whole genome shotgun (WGS) entry which is preliminary data.</text>
</comment>
<keyword evidence="3" id="KW-1185">Reference proteome</keyword>
<dbReference type="OrthoDB" id="3222453at2759"/>
<evidence type="ECO:0000313" key="3">
    <source>
        <dbReference type="Proteomes" id="UP000703269"/>
    </source>
</evidence>
<name>A0A9P3GLQ1_9APHY</name>
<reference evidence="2 3" key="1">
    <citation type="submission" date="2021-08" db="EMBL/GenBank/DDBJ databases">
        <title>Draft Genome Sequence of Phanerochaete sordida strain YK-624.</title>
        <authorList>
            <person name="Mori T."/>
            <person name="Dohra H."/>
            <person name="Suzuki T."/>
            <person name="Kawagishi H."/>
            <person name="Hirai H."/>
        </authorList>
    </citation>
    <scope>NUCLEOTIDE SEQUENCE [LARGE SCALE GENOMIC DNA]</scope>
    <source>
        <strain evidence="2 3">YK-624</strain>
    </source>
</reference>
<proteinExistence type="predicted"/>
<gene>
    <name evidence="2" type="ORF">PsYK624_134690</name>
</gene>
<sequence>MKRFNFGHGMWYPEPHKSAGELQIGDVGYLKDGAFIRLFNLDTSAPEKAVTGWRKPFEISDPPAPDMHMFQVDERDRPIAPGFYRSHGVQSQLYQASASISPVPGASAGIDAQYTCKASQGAVLALKSQAQEQTIYENLDLKQYVLRHHDSWCMYVRDVLRHGVKPSAVVMISGWVKTSPDWAVAAFNNTSSSSRASLKGGAGGSAGVNVGLEHACSEDGSPMHREGEHYEAEEPNPTTPRARDQSIFIKRFKIRRRIWVVRTIVAGAGYNRLPPGDRPVEDEQNVHVDRGMSLDEGENENDIPDLVDILLDYMFETAAIETAIASDDDVASIIGRDQIEDFAAYLRVLQPPVEINGRDTSMPTGLLSKVDIIRHRCERNFSPPRYYEGGLDQVAER</sequence>
<evidence type="ECO:0000313" key="2">
    <source>
        <dbReference type="EMBL" id="GJE97253.1"/>
    </source>
</evidence>
<dbReference type="AlphaFoldDB" id="A0A9P3GLQ1"/>
<feature type="region of interest" description="Disordered" evidence="1">
    <location>
        <begin position="217"/>
        <end position="242"/>
    </location>
</feature>